<comment type="caution">
    <text evidence="3">The sequence shown here is derived from an EMBL/GenBank/DDBJ whole genome shotgun (WGS) entry which is preliminary data.</text>
</comment>
<name>A0ABV7JND0_9SPHI</name>
<organism evidence="3 4">
    <name type="scientific">Parapedobacter deserti</name>
    <dbReference type="NCBI Taxonomy" id="1912957"/>
    <lineage>
        <taxon>Bacteria</taxon>
        <taxon>Pseudomonadati</taxon>
        <taxon>Bacteroidota</taxon>
        <taxon>Sphingobacteriia</taxon>
        <taxon>Sphingobacteriales</taxon>
        <taxon>Sphingobacteriaceae</taxon>
        <taxon>Parapedobacter</taxon>
    </lineage>
</organism>
<feature type="domain" description="YhcG PDDEXK nuclease" evidence="1">
    <location>
        <begin position="168"/>
        <end position="318"/>
    </location>
</feature>
<protein>
    <submittedName>
        <fullName evidence="3">YhcG family protein</fullName>
    </submittedName>
</protein>
<dbReference type="PANTHER" id="PTHR30547">
    <property type="entry name" value="UNCHARACTERIZED PROTEIN YHCG-RELATED"/>
    <property type="match status" value="1"/>
</dbReference>
<dbReference type="Proteomes" id="UP001595526">
    <property type="component" value="Unassembled WGS sequence"/>
</dbReference>
<sequence>METVVADVIAIIEEGRRKAINAVNTSMVEAYWLTGKRIVEEEQQGKERATYGQAVINNLSKELNRRFGNGYSPANLRNFRQFYLTYPEKEICYTVCSKLSWSHNRLIMRVENPKARDYYLQEAAEQGWAVRTLERNINSFYYERLLTSKDKEAAIKHSNTLEKQRTEDFIKDPYVFEFLNISQPVNASEKDIESALIENLQQFLLELGKGFSFVGRQYRISTELEHFYIDLVFYNYLLKSFVLIDLKVGKLTHQDIGQMDMYRRLFDDLKKPEGDNPTVGIILCTEKSETVVKYSVINDNNQIFATKYMLYLPSEEELIAEIEREKEKLRLLGKEKE</sequence>
<evidence type="ECO:0000313" key="4">
    <source>
        <dbReference type="Proteomes" id="UP001595526"/>
    </source>
</evidence>
<dbReference type="InterPro" id="IPR011856">
    <property type="entry name" value="tRNA_endonuc-like_dom_sf"/>
</dbReference>
<gene>
    <name evidence="3" type="ORF">ACFOET_18395</name>
</gene>
<reference evidence="4" key="1">
    <citation type="journal article" date="2019" name="Int. J. Syst. Evol. Microbiol.">
        <title>The Global Catalogue of Microorganisms (GCM) 10K type strain sequencing project: providing services to taxonomists for standard genome sequencing and annotation.</title>
        <authorList>
            <consortium name="The Broad Institute Genomics Platform"/>
            <consortium name="The Broad Institute Genome Sequencing Center for Infectious Disease"/>
            <person name="Wu L."/>
            <person name="Ma J."/>
        </authorList>
    </citation>
    <scope>NUCLEOTIDE SEQUENCE [LARGE SCALE GENOMIC DNA]</scope>
    <source>
        <strain evidence="4">KCTC 52416</strain>
    </source>
</reference>
<dbReference type="Pfam" id="PF06250">
    <property type="entry name" value="YhcG_C"/>
    <property type="match status" value="1"/>
</dbReference>
<evidence type="ECO:0000313" key="3">
    <source>
        <dbReference type="EMBL" id="MFC3199593.1"/>
    </source>
</evidence>
<accession>A0ABV7JND0</accession>
<dbReference type="InterPro" id="IPR053148">
    <property type="entry name" value="PD-DEXK-like_domain"/>
</dbReference>
<feature type="domain" description="YhcG N-terminal" evidence="2">
    <location>
        <begin position="8"/>
        <end position="144"/>
    </location>
</feature>
<dbReference type="InterPro" id="IPR009362">
    <property type="entry name" value="YhcG_C"/>
</dbReference>
<dbReference type="Pfam" id="PF17761">
    <property type="entry name" value="DUF1016_N"/>
    <property type="match status" value="1"/>
</dbReference>
<evidence type="ECO:0000259" key="1">
    <source>
        <dbReference type="Pfam" id="PF06250"/>
    </source>
</evidence>
<evidence type="ECO:0000259" key="2">
    <source>
        <dbReference type="Pfam" id="PF17761"/>
    </source>
</evidence>
<dbReference type="Gene3D" id="3.40.1350.10">
    <property type="match status" value="1"/>
</dbReference>
<proteinExistence type="predicted"/>
<dbReference type="EMBL" id="JBHRTA010000057">
    <property type="protein sequence ID" value="MFC3199593.1"/>
    <property type="molecule type" value="Genomic_DNA"/>
</dbReference>
<keyword evidence="4" id="KW-1185">Reference proteome</keyword>
<dbReference type="InterPro" id="IPR041527">
    <property type="entry name" value="YhcG_N"/>
</dbReference>
<dbReference type="PANTHER" id="PTHR30547:SF5">
    <property type="entry name" value="NUCLEASE YHCG-RELATED"/>
    <property type="match status" value="1"/>
</dbReference>
<dbReference type="RefSeq" id="WP_379025369.1">
    <property type="nucleotide sequence ID" value="NZ_JBHRTA010000057.1"/>
</dbReference>